<dbReference type="EMBL" id="JBCITM010000005">
    <property type="protein sequence ID" value="MEN1760164.1"/>
    <property type="molecule type" value="Genomic_DNA"/>
</dbReference>
<accession>A0ABU9VSN4</accession>
<feature type="chain" id="PRO_5047103606" description="Copper amine oxidase-like N-terminal domain-containing protein" evidence="1">
    <location>
        <begin position="23"/>
        <end position="403"/>
    </location>
</feature>
<gene>
    <name evidence="2" type="ORF">AAIG11_06760</name>
</gene>
<proteinExistence type="predicted"/>
<evidence type="ECO:0000313" key="2">
    <source>
        <dbReference type="EMBL" id="MEN1760164.1"/>
    </source>
</evidence>
<protein>
    <recommendedName>
        <fullName evidence="4">Copper amine oxidase-like N-terminal domain-containing protein</fullName>
    </recommendedName>
</protein>
<organism evidence="2 3">
    <name type="scientific">Anoxynatronum sibiricum</name>
    <dbReference type="NCBI Taxonomy" id="210623"/>
    <lineage>
        <taxon>Bacteria</taxon>
        <taxon>Bacillati</taxon>
        <taxon>Bacillota</taxon>
        <taxon>Clostridia</taxon>
        <taxon>Eubacteriales</taxon>
        <taxon>Clostridiaceae</taxon>
        <taxon>Anoxynatronum</taxon>
    </lineage>
</organism>
<comment type="caution">
    <text evidence="2">The sequence shown here is derived from an EMBL/GenBank/DDBJ whole genome shotgun (WGS) entry which is preliminary data.</text>
</comment>
<dbReference type="RefSeq" id="WP_343185484.1">
    <property type="nucleotide sequence ID" value="NZ_JBCITM010000005.1"/>
</dbReference>
<name>A0ABU9VSN4_9CLOT</name>
<keyword evidence="1" id="KW-0732">Signal</keyword>
<evidence type="ECO:0000313" key="3">
    <source>
        <dbReference type="Proteomes" id="UP001407405"/>
    </source>
</evidence>
<keyword evidence="3" id="KW-1185">Reference proteome</keyword>
<sequence length="403" mass="45305">MKKRVLAMVLAVLLLSVGLVSAEPTPAGAYWLEMKTIYEEWQIMESESDLTLTINMPGEEPITANVKMTGVSDLDAFVTHSRIEVEVVGMDLEIPVIEMYTQGTDLYFNAEPVLYFAALAGETFELEEDFVMLQSGDTGMKLDRSFLLQILEFIEGMELDFEFNMTLEDGMYHLAMTADEMVDLMNAYMLYVMNNMDEMMGIMGMEDELELTEAEKAEALEMYQQMVVPMLDMAKEAIAGSTYHQATTFEEDAYAEAGQLFLTTPFGDFSLEMVSTANKLAEANIQLPTSVKVITEDDLTNMMMAGMMGGAGMETADYQVAAMIDPSEGYYFRMEDFEEGEVVIEFSPEGRSYMSVAAAVEIFGLDLEPSDEMMLVKDLENFGYEVIWNADIRIIEVHYQQAQ</sequence>
<reference evidence="2 3" key="1">
    <citation type="submission" date="2024-04" db="EMBL/GenBank/DDBJ databases">
        <title>Genome sequencing and metabolic network reconstruction of aminoacids and betaine degradation by Anoxynatronum sibiricum.</title>
        <authorList>
            <person name="Detkova E.N."/>
            <person name="Boltjanskaja Y.V."/>
            <person name="Mardanov A.V."/>
            <person name="Kevbrin V."/>
        </authorList>
    </citation>
    <scope>NUCLEOTIDE SEQUENCE [LARGE SCALE GENOMIC DNA]</scope>
    <source>
        <strain evidence="2 3">Z-7981</strain>
    </source>
</reference>
<evidence type="ECO:0000256" key="1">
    <source>
        <dbReference type="SAM" id="SignalP"/>
    </source>
</evidence>
<dbReference type="Proteomes" id="UP001407405">
    <property type="component" value="Unassembled WGS sequence"/>
</dbReference>
<evidence type="ECO:0008006" key="4">
    <source>
        <dbReference type="Google" id="ProtNLM"/>
    </source>
</evidence>
<feature type="signal peptide" evidence="1">
    <location>
        <begin position="1"/>
        <end position="22"/>
    </location>
</feature>